<evidence type="ECO:0000256" key="1">
    <source>
        <dbReference type="SAM" id="SignalP"/>
    </source>
</evidence>
<dbReference type="PROSITE" id="PS51257">
    <property type="entry name" value="PROKAR_LIPOPROTEIN"/>
    <property type="match status" value="1"/>
</dbReference>
<accession>A0A2T4DVQ3</accession>
<protein>
    <submittedName>
        <fullName evidence="2">Uncharacterized protein</fullName>
    </submittedName>
</protein>
<proteinExistence type="predicted"/>
<organism evidence="2 3">
    <name type="scientific">Marivirga lumbricoides</name>
    <dbReference type="NCBI Taxonomy" id="1046115"/>
    <lineage>
        <taxon>Bacteria</taxon>
        <taxon>Pseudomonadati</taxon>
        <taxon>Bacteroidota</taxon>
        <taxon>Cytophagia</taxon>
        <taxon>Cytophagales</taxon>
        <taxon>Marivirgaceae</taxon>
        <taxon>Marivirga</taxon>
    </lineage>
</organism>
<evidence type="ECO:0000313" key="3">
    <source>
        <dbReference type="Proteomes" id="UP000240608"/>
    </source>
</evidence>
<feature type="signal peptide" evidence="1">
    <location>
        <begin position="1"/>
        <end position="22"/>
    </location>
</feature>
<name>A0A2T4DVQ3_9BACT</name>
<keyword evidence="1" id="KW-0732">Signal</keyword>
<comment type="caution">
    <text evidence="2">The sequence shown here is derived from an EMBL/GenBank/DDBJ whole genome shotgun (WGS) entry which is preliminary data.</text>
</comment>
<dbReference type="Proteomes" id="UP000240608">
    <property type="component" value="Unassembled WGS sequence"/>
</dbReference>
<dbReference type="EMBL" id="PYVU01000002">
    <property type="protein sequence ID" value="PTB97921.1"/>
    <property type="molecule type" value="Genomic_DNA"/>
</dbReference>
<dbReference type="AlphaFoldDB" id="A0A2T4DVQ3"/>
<gene>
    <name evidence="2" type="ORF">C9994_00405</name>
</gene>
<sequence>MRTVFLLSFLLTAFMFSCNVEKEESGEMPEVDVDVTEGEAPEYDVNWADVQVNTKTKTVKVPKVIVTMEEKEVEVPSINVSMPNSDEENELRTIRVEAEISGTMHDLEIQKVYAVNNKLIIISELEEESQNLGEERVRISDQIEINAPADLAVRHYIIGERPEGSFNENYNYITSENELQSYLADSKLIYED</sequence>
<reference evidence="2 3" key="1">
    <citation type="submission" date="2018-03" db="EMBL/GenBank/DDBJ databases">
        <title>Cross-interface Injection: A General Nanoliter Liquid Handling Method Applied to Single Cells Genome Amplification Automated Nanoliter Liquid Handling Applied to Single Cell Multiple Displacement Amplification.</title>
        <authorList>
            <person name="Yun J."/>
            <person name="Xu P."/>
            <person name="Xu J."/>
            <person name="Dai X."/>
            <person name="Wang Y."/>
            <person name="Zheng X."/>
            <person name="Cao C."/>
            <person name="Yi Q."/>
            <person name="Zhu Y."/>
            <person name="Wang L."/>
            <person name="Dong Z."/>
            <person name="Huang Y."/>
            <person name="Huang L."/>
            <person name="Du W."/>
        </authorList>
    </citation>
    <scope>NUCLEOTIDE SEQUENCE [LARGE SCALE GENOMIC DNA]</scope>
    <source>
        <strain evidence="2 3">Z-D1-2</strain>
    </source>
</reference>
<feature type="chain" id="PRO_5015780388" evidence="1">
    <location>
        <begin position="23"/>
        <end position="192"/>
    </location>
</feature>
<evidence type="ECO:0000313" key="2">
    <source>
        <dbReference type="EMBL" id="PTB97921.1"/>
    </source>
</evidence>